<dbReference type="EMBL" id="MU853280">
    <property type="protein sequence ID" value="KAK4118170.1"/>
    <property type="molecule type" value="Genomic_DNA"/>
</dbReference>
<feature type="region of interest" description="Disordered" evidence="1">
    <location>
        <begin position="83"/>
        <end position="126"/>
    </location>
</feature>
<reference evidence="2" key="1">
    <citation type="journal article" date="2023" name="Mol. Phylogenet. Evol.">
        <title>Genome-scale phylogeny and comparative genomics of the fungal order Sordariales.</title>
        <authorList>
            <person name="Hensen N."/>
            <person name="Bonometti L."/>
            <person name="Westerberg I."/>
            <person name="Brannstrom I.O."/>
            <person name="Guillou S."/>
            <person name="Cros-Aarteil S."/>
            <person name="Calhoun S."/>
            <person name="Haridas S."/>
            <person name="Kuo A."/>
            <person name="Mondo S."/>
            <person name="Pangilinan J."/>
            <person name="Riley R."/>
            <person name="LaButti K."/>
            <person name="Andreopoulos B."/>
            <person name="Lipzen A."/>
            <person name="Chen C."/>
            <person name="Yan M."/>
            <person name="Daum C."/>
            <person name="Ng V."/>
            <person name="Clum A."/>
            <person name="Steindorff A."/>
            <person name="Ohm R.A."/>
            <person name="Martin F."/>
            <person name="Silar P."/>
            <person name="Natvig D.O."/>
            <person name="Lalanne C."/>
            <person name="Gautier V."/>
            <person name="Ament-Velasquez S.L."/>
            <person name="Kruys A."/>
            <person name="Hutchinson M.I."/>
            <person name="Powell A.J."/>
            <person name="Barry K."/>
            <person name="Miller A.N."/>
            <person name="Grigoriev I.V."/>
            <person name="Debuchy R."/>
            <person name="Gladieux P."/>
            <person name="Hiltunen Thoren M."/>
            <person name="Johannesson H."/>
        </authorList>
    </citation>
    <scope>NUCLEOTIDE SEQUENCE</scope>
    <source>
        <strain evidence="2">CBS 731.68</strain>
    </source>
</reference>
<protein>
    <submittedName>
        <fullName evidence="2">Uncharacterized protein</fullName>
    </submittedName>
</protein>
<evidence type="ECO:0000256" key="1">
    <source>
        <dbReference type="SAM" id="MobiDB-lite"/>
    </source>
</evidence>
<keyword evidence="3" id="KW-1185">Reference proteome</keyword>
<sequence>MARRTLRKPTPARVATAQARATLPSITVLPISLGDLWSASPFFALCCRMLLYRLSQQPMPKSTMIVIETALSYHAMTTLTESGSTINRADQTKRSSTRNHRRSTRGGPGSACGNTLRPGACARGGI</sequence>
<evidence type="ECO:0000313" key="2">
    <source>
        <dbReference type="EMBL" id="KAK4118170.1"/>
    </source>
</evidence>
<name>A0AAN6TPC3_9PEZI</name>
<dbReference type="Proteomes" id="UP001302602">
    <property type="component" value="Unassembled WGS sequence"/>
</dbReference>
<dbReference type="GeneID" id="87823998"/>
<organism evidence="2 3">
    <name type="scientific">Parathielavia appendiculata</name>
    <dbReference type="NCBI Taxonomy" id="2587402"/>
    <lineage>
        <taxon>Eukaryota</taxon>
        <taxon>Fungi</taxon>
        <taxon>Dikarya</taxon>
        <taxon>Ascomycota</taxon>
        <taxon>Pezizomycotina</taxon>
        <taxon>Sordariomycetes</taxon>
        <taxon>Sordariomycetidae</taxon>
        <taxon>Sordariales</taxon>
        <taxon>Chaetomiaceae</taxon>
        <taxon>Parathielavia</taxon>
    </lineage>
</organism>
<gene>
    <name evidence="2" type="ORF">N657DRAFT_407036</name>
</gene>
<dbReference type="RefSeq" id="XP_062641943.1">
    <property type="nucleotide sequence ID" value="XM_062787228.1"/>
</dbReference>
<dbReference type="AlphaFoldDB" id="A0AAN6TPC3"/>
<accession>A0AAN6TPC3</accession>
<reference evidence="2" key="2">
    <citation type="submission" date="2023-05" db="EMBL/GenBank/DDBJ databases">
        <authorList>
            <consortium name="Lawrence Berkeley National Laboratory"/>
            <person name="Steindorff A."/>
            <person name="Hensen N."/>
            <person name="Bonometti L."/>
            <person name="Westerberg I."/>
            <person name="Brannstrom I.O."/>
            <person name="Guillou S."/>
            <person name="Cros-Aarteil S."/>
            <person name="Calhoun S."/>
            <person name="Haridas S."/>
            <person name="Kuo A."/>
            <person name="Mondo S."/>
            <person name="Pangilinan J."/>
            <person name="Riley R."/>
            <person name="Labutti K."/>
            <person name="Andreopoulos B."/>
            <person name="Lipzen A."/>
            <person name="Chen C."/>
            <person name="Yanf M."/>
            <person name="Daum C."/>
            <person name="Ng V."/>
            <person name="Clum A."/>
            <person name="Ohm R."/>
            <person name="Martin F."/>
            <person name="Silar P."/>
            <person name="Natvig D."/>
            <person name="Lalanne C."/>
            <person name="Gautier V."/>
            <person name="Ament-Velasquez S.L."/>
            <person name="Kruys A."/>
            <person name="Hutchinson M.I."/>
            <person name="Powell A.J."/>
            <person name="Barry K."/>
            <person name="Miller A.N."/>
            <person name="Grigoriev I.V."/>
            <person name="Debuchy R."/>
            <person name="Gladieux P."/>
            <person name="Thoren M.H."/>
            <person name="Johannesson H."/>
        </authorList>
    </citation>
    <scope>NUCLEOTIDE SEQUENCE</scope>
    <source>
        <strain evidence="2">CBS 731.68</strain>
    </source>
</reference>
<evidence type="ECO:0000313" key="3">
    <source>
        <dbReference type="Proteomes" id="UP001302602"/>
    </source>
</evidence>
<comment type="caution">
    <text evidence="2">The sequence shown here is derived from an EMBL/GenBank/DDBJ whole genome shotgun (WGS) entry which is preliminary data.</text>
</comment>
<proteinExistence type="predicted"/>
<feature type="compositionally biased region" description="Basic residues" evidence="1">
    <location>
        <begin position="95"/>
        <end position="104"/>
    </location>
</feature>